<gene>
    <name evidence="2" type="ORF">TWF481_011732</name>
</gene>
<protein>
    <submittedName>
        <fullName evidence="2">Uncharacterized protein</fullName>
    </submittedName>
</protein>
<sequence>MASAIEEIAAAINGDKKVALETIEAAYSAIEKELNSPCCCSGREVLRERFLDILITISRKWPELCAAVCSCKTDGLTATLFGKESGIAVTLLRKSTPITIKMIVIPYDKALMVAGSIYAKRELSMKRIFPRYIQRCQLKAPYHIDMERILRSQNVESRLLYLPCRRSVVEPDTTFPSCWIYCDDVLELNSYFLVQKMNPRLMLVITSPLTSTMHPALRRRVDFICREVASPLAKALSDPEHMKESRKCQFSASVLFVETDKHTTTQPTTEALKAECKIEEPDEQQVDSTLLQRQSGEAAGCRKPASEAKRVLRPKSSVPDEIPPPDIPARYRNMKVFLR</sequence>
<evidence type="ECO:0000256" key="1">
    <source>
        <dbReference type="SAM" id="MobiDB-lite"/>
    </source>
</evidence>
<comment type="caution">
    <text evidence="2">The sequence shown here is derived from an EMBL/GenBank/DDBJ whole genome shotgun (WGS) entry which is preliminary data.</text>
</comment>
<evidence type="ECO:0000313" key="2">
    <source>
        <dbReference type="EMBL" id="KAK6499161.1"/>
    </source>
</evidence>
<reference evidence="2 3" key="1">
    <citation type="submission" date="2023-08" db="EMBL/GenBank/DDBJ databases">
        <authorList>
            <person name="Palmer J.M."/>
        </authorList>
    </citation>
    <scope>NUCLEOTIDE SEQUENCE [LARGE SCALE GENOMIC DNA]</scope>
    <source>
        <strain evidence="2 3">TWF481</strain>
    </source>
</reference>
<dbReference type="Proteomes" id="UP001370758">
    <property type="component" value="Unassembled WGS sequence"/>
</dbReference>
<feature type="region of interest" description="Disordered" evidence="1">
    <location>
        <begin position="293"/>
        <end position="327"/>
    </location>
</feature>
<proteinExistence type="predicted"/>
<organism evidence="2 3">
    <name type="scientific">Arthrobotrys musiformis</name>
    <dbReference type="NCBI Taxonomy" id="47236"/>
    <lineage>
        <taxon>Eukaryota</taxon>
        <taxon>Fungi</taxon>
        <taxon>Dikarya</taxon>
        <taxon>Ascomycota</taxon>
        <taxon>Pezizomycotina</taxon>
        <taxon>Orbiliomycetes</taxon>
        <taxon>Orbiliales</taxon>
        <taxon>Orbiliaceae</taxon>
        <taxon>Arthrobotrys</taxon>
    </lineage>
</organism>
<keyword evidence="3" id="KW-1185">Reference proteome</keyword>
<evidence type="ECO:0000313" key="3">
    <source>
        <dbReference type="Proteomes" id="UP001370758"/>
    </source>
</evidence>
<dbReference type="EMBL" id="JAVHJL010000008">
    <property type="protein sequence ID" value="KAK6499161.1"/>
    <property type="molecule type" value="Genomic_DNA"/>
</dbReference>
<accession>A0AAV9W226</accession>
<name>A0AAV9W226_9PEZI</name>
<dbReference type="AlphaFoldDB" id="A0AAV9W226"/>